<dbReference type="InterPro" id="IPR001295">
    <property type="entry name" value="Dihydroorotate_DH_CS"/>
</dbReference>
<dbReference type="HAMAP" id="MF_00225">
    <property type="entry name" value="DHO_dh_type2"/>
    <property type="match status" value="1"/>
</dbReference>
<dbReference type="GO" id="GO:0006207">
    <property type="term" value="P:'de novo' pyrimidine nucleobase biosynthetic process"/>
    <property type="evidence" value="ECO:0007669"/>
    <property type="project" value="InterPro"/>
</dbReference>
<dbReference type="SUPFAM" id="SSF51395">
    <property type="entry name" value="FMN-linked oxidoreductases"/>
    <property type="match status" value="1"/>
</dbReference>
<keyword evidence="9" id="KW-0665">Pyrimidine biosynthesis</keyword>
<proteinExistence type="inferred from homology"/>
<reference evidence="14" key="1">
    <citation type="submission" date="2018-06" db="EMBL/GenBank/DDBJ databases">
        <authorList>
            <person name="Zhirakovskaya E."/>
        </authorList>
    </citation>
    <scope>NUCLEOTIDE SEQUENCE</scope>
</reference>
<dbReference type="GO" id="GO:0106430">
    <property type="term" value="F:dihydroorotate dehydrogenase (quinone) activity"/>
    <property type="evidence" value="ECO:0007669"/>
    <property type="project" value="UniProtKB-EC"/>
</dbReference>
<keyword evidence="7" id="KW-0285">Flavoprotein</keyword>
<dbReference type="Pfam" id="PF01180">
    <property type="entry name" value="DHO_dh"/>
    <property type="match status" value="1"/>
</dbReference>
<dbReference type="PANTHER" id="PTHR48109:SF4">
    <property type="entry name" value="DIHYDROOROTATE DEHYDROGENASE (QUINONE), MITOCHONDRIAL"/>
    <property type="match status" value="1"/>
</dbReference>
<dbReference type="GO" id="GO:0005737">
    <property type="term" value="C:cytoplasm"/>
    <property type="evidence" value="ECO:0007669"/>
    <property type="project" value="InterPro"/>
</dbReference>
<organism evidence="14">
    <name type="scientific">hydrothermal vent metagenome</name>
    <dbReference type="NCBI Taxonomy" id="652676"/>
    <lineage>
        <taxon>unclassified sequences</taxon>
        <taxon>metagenomes</taxon>
        <taxon>ecological metagenomes</taxon>
    </lineage>
</organism>
<dbReference type="InterPro" id="IPR005720">
    <property type="entry name" value="Dihydroorotate_DH_cat"/>
</dbReference>
<dbReference type="GO" id="GO:0016020">
    <property type="term" value="C:membrane"/>
    <property type="evidence" value="ECO:0007669"/>
    <property type="project" value="UniProtKB-SubCell"/>
</dbReference>
<feature type="domain" description="Dihydroorotate dehydrogenase catalytic" evidence="13">
    <location>
        <begin position="44"/>
        <end position="332"/>
    </location>
</feature>
<evidence type="ECO:0000256" key="11">
    <source>
        <dbReference type="ARBA" id="ARBA00023136"/>
    </source>
</evidence>
<evidence type="ECO:0000256" key="4">
    <source>
        <dbReference type="ARBA" id="ARBA00005161"/>
    </source>
</evidence>
<dbReference type="EC" id="1.3.5.2" evidence="6"/>
<dbReference type="PROSITE" id="PS00912">
    <property type="entry name" value="DHODEHASE_2"/>
    <property type="match status" value="1"/>
</dbReference>
<evidence type="ECO:0000256" key="9">
    <source>
        <dbReference type="ARBA" id="ARBA00022975"/>
    </source>
</evidence>
<accession>A0A3B0T7H9</accession>
<dbReference type="NCBIfam" id="NF003652">
    <property type="entry name" value="PRK05286.2-5"/>
    <property type="match status" value="1"/>
</dbReference>
<dbReference type="NCBIfam" id="TIGR01036">
    <property type="entry name" value="pyrD_sub2"/>
    <property type="match status" value="1"/>
</dbReference>
<evidence type="ECO:0000256" key="2">
    <source>
        <dbReference type="ARBA" id="ARBA00003125"/>
    </source>
</evidence>
<comment type="cofactor">
    <cofactor evidence="1">
        <name>FMN</name>
        <dbReference type="ChEBI" id="CHEBI:58210"/>
    </cofactor>
</comment>
<dbReference type="InterPro" id="IPR005719">
    <property type="entry name" value="Dihydroorotate_DH_2"/>
</dbReference>
<dbReference type="InterPro" id="IPR012135">
    <property type="entry name" value="Dihydroorotate_DH_1_2"/>
</dbReference>
<sequence>MAGFFDIVGPLVRLIDAETAHGAAITALKSGLLPSPTPVDDDRLTVEMCGLSFPNPIGLAPGFDKNAEVPDAMLKQGFGFVEVGTVTPLAQQGNDKPRLFRLPEDKAVINRMGFNNDGADVVLARLTARRKSGVVGVNIGANKTTDDREGDYVSGIKAFHRVADYLTVNISSPNTPGLRGLQSRQELTSLLDRLNEARKELNSTTPMLLKIAPDLIEDELADICEVCLSGAVDGLIISNTTLSRHGLRSDVRNEAGGMSGQPLFELSTRMLARASKLTAGKLPLIGVGGVSNAEQAFAKIAAGASLVQLYSAMVYKGPQLANEINTDLVNLLAKHNLSSIGNAIGSNVDKWL</sequence>
<dbReference type="NCBIfam" id="NF003645">
    <property type="entry name" value="PRK05286.1-2"/>
    <property type="match status" value="1"/>
</dbReference>
<keyword evidence="10 14" id="KW-0560">Oxidoreductase</keyword>
<dbReference type="AlphaFoldDB" id="A0A3B0T7H9"/>
<keyword evidence="8" id="KW-0288">FMN</keyword>
<dbReference type="PROSITE" id="PS00911">
    <property type="entry name" value="DHODEHASE_1"/>
    <property type="match status" value="1"/>
</dbReference>
<name>A0A3B0T7H9_9ZZZZ</name>
<dbReference type="PANTHER" id="PTHR48109">
    <property type="entry name" value="DIHYDROOROTATE DEHYDROGENASE (QUINONE), MITOCHONDRIAL-RELATED"/>
    <property type="match status" value="1"/>
</dbReference>
<dbReference type="InterPro" id="IPR013785">
    <property type="entry name" value="Aldolase_TIM"/>
</dbReference>
<evidence type="ECO:0000313" key="14">
    <source>
        <dbReference type="EMBL" id="VAW02906.1"/>
    </source>
</evidence>
<evidence type="ECO:0000256" key="10">
    <source>
        <dbReference type="ARBA" id="ARBA00023002"/>
    </source>
</evidence>
<keyword evidence="11" id="KW-0472">Membrane</keyword>
<dbReference type="Gene3D" id="3.20.20.70">
    <property type="entry name" value="Aldolase class I"/>
    <property type="match status" value="1"/>
</dbReference>
<gene>
    <name evidence="14" type="ORF">MNBD_ALPHA08-1003</name>
</gene>
<comment type="pathway">
    <text evidence="4">Pyrimidine metabolism; UMP biosynthesis via de novo pathway; orotate from (S)-dihydroorotate (quinone route): step 1/1.</text>
</comment>
<dbReference type="PIRSF" id="PIRSF000164">
    <property type="entry name" value="DHO_oxidase"/>
    <property type="match status" value="1"/>
</dbReference>
<evidence type="ECO:0000256" key="3">
    <source>
        <dbReference type="ARBA" id="ARBA00004370"/>
    </source>
</evidence>
<dbReference type="InterPro" id="IPR050074">
    <property type="entry name" value="DHO_dehydrogenase"/>
</dbReference>
<dbReference type="EMBL" id="UOEC01000203">
    <property type="protein sequence ID" value="VAW02906.1"/>
    <property type="molecule type" value="Genomic_DNA"/>
</dbReference>
<comment type="function">
    <text evidence="2">Catalyzes the conversion of dihydroorotate to orotate with quinone as electron acceptor.</text>
</comment>
<dbReference type="UniPathway" id="UPA00070">
    <property type="reaction ID" value="UER00946"/>
</dbReference>
<evidence type="ECO:0000256" key="7">
    <source>
        <dbReference type="ARBA" id="ARBA00022630"/>
    </source>
</evidence>
<evidence type="ECO:0000256" key="1">
    <source>
        <dbReference type="ARBA" id="ARBA00001917"/>
    </source>
</evidence>
<comment type="similarity">
    <text evidence="5">Belongs to the dihydroorotate dehydrogenase family. Type 2 subfamily.</text>
</comment>
<evidence type="ECO:0000256" key="8">
    <source>
        <dbReference type="ARBA" id="ARBA00022643"/>
    </source>
</evidence>
<evidence type="ECO:0000256" key="6">
    <source>
        <dbReference type="ARBA" id="ARBA00012791"/>
    </source>
</evidence>
<dbReference type="CDD" id="cd04738">
    <property type="entry name" value="DHOD_2_like"/>
    <property type="match status" value="1"/>
</dbReference>
<evidence type="ECO:0000256" key="5">
    <source>
        <dbReference type="ARBA" id="ARBA00005359"/>
    </source>
</evidence>
<dbReference type="GO" id="GO:0044205">
    <property type="term" value="P:'de novo' UMP biosynthetic process"/>
    <property type="evidence" value="ECO:0007669"/>
    <property type="project" value="UniProtKB-UniPathway"/>
</dbReference>
<comment type="subcellular location">
    <subcellularLocation>
        <location evidence="3">Membrane</location>
    </subcellularLocation>
</comment>
<protein>
    <recommendedName>
        <fullName evidence="6">dihydroorotate dehydrogenase (quinone)</fullName>
        <ecNumber evidence="6">1.3.5.2</ecNumber>
    </recommendedName>
</protein>
<evidence type="ECO:0000259" key="13">
    <source>
        <dbReference type="Pfam" id="PF01180"/>
    </source>
</evidence>
<evidence type="ECO:0000256" key="12">
    <source>
        <dbReference type="ARBA" id="ARBA00048639"/>
    </source>
</evidence>
<comment type="catalytic activity">
    <reaction evidence="12">
        <text>(S)-dihydroorotate + a quinone = orotate + a quinol</text>
        <dbReference type="Rhea" id="RHEA:30187"/>
        <dbReference type="ChEBI" id="CHEBI:24646"/>
        <dbReference type="ChEBI" id="CHEBI:30839"/>
        <dbReference type="ChEBI" id="CHEBI:30864"/>
        <dbReference type="ChEBI" id="CHEBI:132124"/>
        <dbReference type="EC" id="1.3.5.2"/>
    </reaction>
</comment>